<dbReference type="GO" id="GO:0016616">
    <property type="term" value="F:oxidoreductase activity, acting on the CH-OH group of donors, NAD or NADP as acceptor"/>
    <property type="evidence" value="ECO:0007669"/>
    <property type="project" value="TreeGrafter"/>
</dbReference>
<dbReference type="InterPro" id="IPR036291">
    <property type="entry name" value="NAD(P)-bd_dom_sf"/>
</dbReference>
<dbReference type="Gene3D" id="3.40.50.720">
    <property type="entry name" value="NAD(P)-binding Rossmann-like Domain"/>
    <property type="match status" value="1"/>
</dbReference>
<dbReference type="InterPro" id="IPR002347">
    <property type="entry name" value="SDR_fam"/>
</dbReference>
<dbReference type="PRINTS" id="PR00080">
    <property type="entry name" value="SDRFAMILY"/>
</dbReference>
<dbReference type="STRING" id="1114924.SAMN05216258_11576"/>
<dbReference type="Proteomes" id="UP000199377">
    <property type="component" value="Unassembled WGS sequence"/>
</dbReference>
<dbReference type="RefSeq" id="WP_092865517.1">
    <property type="nucleotide sequence ID" value="NZ_FOQH01000015.1"/>
</dbReference>
<dbReference type="Pfam" id="PF13561">
    <property type="entry name" value="adh_short_C2"/>
    <property type="match status" value="1"/>
</dbReference>
<dbReference type="PANTHER" id="PTHR42760:SF133">
    <property type="entry name" value="3-OXOACYL-[ACYL-CARRIER-PROTEIN] REDUCTASE"/>
    <property type="match status" value="1"/>
</dbReference>
<keyword evidence="2" id="KW-0560">Oxidoreductase</keyword>
<accession>A0A1I3P675</accession>
<keyword evidence="4" id="KW-1185">Reference proteome</keyword>
<reference evidence="3 4" key="1">
    <citation type="submission" date="2016-10" db="EMBL/GenBank/DDBJ databases">
        <authorList>
            <person name="de Groot N.N."/>
        </authorList>
    </citation>
    <scope>NUCLEOTIDE SEQUENCE [LARGE SCALE GENOMIC DNA]</scope>
    <source>
        <strain evidence="3 4">CGMCC 1.11030</strain>
    </source>
</reference>
<dbReference type="EMBL" id="FOQH01000015">
    <property type="protein sequence ID" value="SFJ16901.1"/>
    <property type="molecule type" value="Genomic_DNA"/>
</dbReference>
<evidence type="ECO:0000256" key="1">
    <source>
        <dbReference type="ARBA" id="ARBA00006484"/>
    </source>
</evidence>
<evidence type="ECO:0000313" key="3">
    <source>
        <dbReference type="EMBL" id="SFJ16901.1"/>
    </source>
</evidence>
<comment type="similarity">
    <text evidence="1">Belongs to the short-chain dehydrogenases/reductases (SDR) family.</text>
</comment>
<dbReference type="AlphaFoldDB" id="A0A1I3P675"/>
<name>A0A1I3P675_9RHOB</name>
<sequence length="262" mass="27530">MTNPPTSNPMSLEGRTVIVTGAGQGIGRAVARLVVELGGKVAAVDMNADGLAETRAELGEANCLRMIGDVSAPDLAESVVAEAVAKFGAVHGLVNMAGLTRPAMIHKMTLEQWRLVLDVHLTGAFLFLQAFGNHCIARFKAGDESGGSIVDISSDAGVQGTIGQVNYATAKAGIIGTSMAAAREFARWNVRANTVAFGMVETPMTETIRGEKFRDTYLARIPLARWAQPEEVAAPVAFLLSDAASYITGQRLSVNGGSQMNP</sequence>
<dbReference type="FunFam" id="3.40.50.720:FF:000173">
    <property type="entry name" value="3-oxoacyl-[acyl-carrier protein] reductase"/>
    <property type="match status" value="1"/>
</dbReference>
<dbReference type="SUPFAM" id="SSF51735">
    <property type="entry name" value="NAD(P)-binding Rossmann-fold domains"/>
    <property type="match status" value="1"/>
</dbReference>
<dbReference type="OrthoDB" id="9803333at2"/>
<dbReference type="PRINTS" id="PR00081">
    <property type="entry name" value="GDHRDH"/>
</dbReference>
<organism evidence="3 4">
    <name type="scientific">Albimonas pacifica</name>
    <dbReference type="NCBI Taxonomy" id="1114924"/>
    <lineage>
        <taxon>Bacteria</taxon>
        <taxon>Pseudomonadati</taxon>
        <taxon>Pseudomonadota</taxon>
        <taxon>Alphaproteobacteria</taxon>
        <taxon>Rhodobacterales</taxon>
        <taxon>Paracoccaceae</taxon>
        <taxon>Albimonas</taxon>
    </lineage>
</organism>
<protein>
    <submittedName>
        <fullName evidence="3">3-oxoacyl-[acyl-carrier protein] reductase</fullName>
    </submittedName>
</protein>
<evidence type="ECO:0000313" key="4">
    <source>
        <dbReference type="Proteomes" id="UP000199377"/>
    </source>
</evidence>
<gene>
    <name evidence="3" type="ORF">SAMN05216258_11576</name>
</gene>
<proteinExistence type="inferred from homology"/>
<dbReference type="PANTHER" id="PTHR42760">
    <property type="entry name" value="SHORT-CHAIN DEHYDROGENASES/REDUCTASES FAMILY MEMBER"/>
    <property type="match status" value="1"/>
</dbReference>
<evidence type="ECO:0000256" key="2">
    <source>
        <dbReference type="ARBA" id="ARBA00023002"/>
    </source>
</evidence>